<dbReference type="Ensembl" id="ENSOABT00000071827.1">
    <property type="protein sequence ID" value="ENSOABP00000068308.1"/>
    <property type="gene ID" value="ENSOABG00000037992.1"/>
</dbReference>
<keyword evidence="7" id="KW-1015">Disulfide bond</keyword>
<dbReference type="AlphaFoldDB" id="A0AAZ1XL22"/>
<reference evidence="10" key="3">
    <citation type="submission" date="2025-09" db="UniProtKB">
        <authorList>
            <consortium name="Ensembl"/>
        </authorList>
    </citation>
    <scope>IDENTIFICATION</scope>
</reference>
<evidence type="ECO:0000256" key="2">
    <source>
        <dbReference type="ARBA" id="ARBA00005600"/>
    </source>
</evidence>
<proteinExistence type="inferred from homology"/>
<reference evidence="10" key="2">
    <citation type="submission" date="2025-08" db="UniProtKB">
        <authorList>
            <consortium name="Ensembl"/>
        </authorList>
    </citation>
    <scope>IDENTIFICATION</scope>
</reference>
<dbReference type="GO" id="GO:0005576">
    <property type="term" value="C:extracellular region"/>
    <property type="evidence" value="ECO:0007669"/>
    <property type="project" value="UniProtKB-SubCell"/>
</dbReference>
<dbReference type="InterPro" id="IPR023411">
    <property type="entry name" value="RNaseA_AS"/>
</dbReference>
<name>A0AAZ1XL22_OREAU</name>
<dbReference type="PANTHER" id="PTHR11437">
    <property type="entry name" value="RIBONUCLEASE"/>
    <property type="match status" value="1"/>
</dbReference>
<evidence type="ECO:0000256" key="7">
    <source>
        <dbReference type="ARBA" id="ARBA00023157"/>
    </source>
</evidence>
<sequence length="146" mass="16678">MQVLNFPLTSIFLLVALSGTVLCIADGRVQNFQNQHIISTIPPGGCDDLIANRNIRDNNGNCKRKNTFIIGNFNQVRTICDPSNRINVNRNLYESPYDMHILYCKLLGKTTDTHCTYKQIQMKRRIVIACDKINNFLQPVHFECCS</sequence>
<dbReference type="PROSITE" id="PS00127">
    <property type="entry name" value="RNASE_PANCREATIC"/>
    <property type="match status" value="1"/>
</dbReference>
<dbReference type="PANTHER" id="PTHR11437:SF24">
    <property type="entry name" value="RIBONUCLEASE PANCREATIC"/>
    <property type="match status" value="1"/>
</dbReference>
<dbReference type="Pfam" id="PF00074">
    <property type="entry name" value="RnaseA"/>
    <property type="match status" value="1"/>
</dbReference>
<dbReference type="GO" id="GO:0050830">
    <property type="term" value="P:defense response to Gram-positive bacterium"/>
    <property type="evidence" value="ECO:0007669"/>
    <property type="project" value="TreeGrafter"/>
</dbReference>
<dbReference type="InterPro" id="IPR001427">
    <property type="entry name" value="RNaseA"/>
</dbReference>
<feature type="domain" description="Ribonuclease A-domain" evidence="9">
    <location>
        <begin position="25"/>
        <end position="146"/>
    </location>
</feature>
<dbReference type="PRINTS" id="PR00794">
    <property type="entry name" value="RIBONUCLEASE"/>
</dbReference>
<comment type="similarity">
    <text evidence="2 8">Belongs to the pancreatic ribonuclease family.</text>
</comment>
<evidence type="ECO:0000259" key="9">
    <source>
        <dbReference type="SMART" id="SM00092"/>
    </source>
</evidence>
<dbReference type="InterPro" id="IPR036816">
    <property type="entry name" value="RNaseA-like_dom_sf"/>
</dbReference>
<feature type="signal peptide" evidence="8">
    <location>
        <begin position="1"/>
        <end position="23"/>
    </location>
</feature>
<protein>
    <recommendedName>
        <fullName evidence="9">Ribonuclease A-domain domain-containing protein</fullName>
    </recommendedName>
</protein>
<comment type="subcellular location">
    <subcellularLocation>
        <location evidence="1">Secreted</location>
    </subcellularLocation>
</comment>
<keyword evidence="5 8" id="KW-0255">Endonuclease</keyword>
<keyword evidence="8" id="KW-0732">Signal</keyword>
<accession>A0AAZ1XL22</accession>
<dbReference type="Proteomes" id="UP000472276">
    <property type="component" value="Unassembled WGS sequence"/>
</dbReference>
<dbReference type="InterPro" id="IPR023412">
    <property type="entry name" value="RNaseA_domain"/>
</dbReference>
<dbReference type="GO" id="GO:0003676">
    <property type="term" value="F:nucleic acid binding"/>
    <property type="evidence" value="ECO:0007669"/>
    <property type="project" value="InterPro"/>
</dbReference>
<keyword evidence="3" id="KW-0964">Secreted</keyword>
<dbReference type="Gene3D" id="3.10.130.10">
    <property type="entry name" value="Ribonuclease A-like domain"/>
    <property type="match status" value="1"/>
</dbReference>
<dbReference type="SMART" id="SM00092">
    <property type="entry name" value="RNAse_Pc"/>
    <property type="match status" value="1"/>
</dbReference>
<evidence type="ECO:0000256" key="5">
    <source>
        <dbReference type="ARBA" id="ARBA00022759"/>
    </source>
</evidence>
<evidence type="ECO:0000313" key="10">
    <source>
        <dbReference type="Ensembl" id="ENSOABP00000068308.1"/>
    </source>
</evidence>
<dbReference type="GO" id="GO:0004519">
    <property type="term" value="F:endonuclease activity"/>
    <property type="evidence" value="ECO:0007669"/>
    <property type="project" value="UniProtKB-KW"/>
</dbReference>
<organism evidence="10 11">
    <name type="scientific">Oreochromis aureus</name>
    <name type="common">Israeli tilapia</name>
    <name type="synonym">Chromis aureus</name>
    <dbReference type="NCBI Taxonomy" id="47969"/>
    <lineage>
        <taxon>Eukaryota</taxon>
        <taxon>Metazoa</taxon>
        <taxon>Chordata</taxon>
        <taxon>Craniata</taxon>
        <taxon>Vertebrata</taxon>
        <taxon>Euteleostomi</taxon>
        <taxon>Actinopterygii</taxon>
        <taxon>Neopterygii</taxon>
        <taxon>Teleostei</taxon>
        <taxon>Neoteleostei</taxon>
        <taxon>Acanthomorphata</taxon>
        <taxon>Ovalentaria</taxon>
        <taxon>Cichlomorphae</taxon>
        <taxon>Cichliformes</taxon>
        <taxon>Cichlidae</taxon>
        <taxon>African cichlids</taxon>
        <taxon>Pseudocrenilabrinae</taxon>
        <taxon>Oreochromini</taxon>
        <taxon>Oreochromis</taxon>
    </lineage>
</organism>
<keyword evidence="11" id="KW-1185">Reference proteome</keyword>
<evidence type="ECO:0000313" key="11">
    <source>
        <dbReference type="Proteomes" id="UP000472276"/>
    </source>
</evidence>
<reference evidence="11" key="1">
    <citation type="submission" date="2020-03" db="EMBL/GenBank/DDBJ databases">
        <title>Evolution of repeat sequences and sex chromosomes of tilapia species revealed by chromosome-level genomes.</title>
        <authorList>
            <person name="Xu L."/>
            <person name="Tao W."/>
            <person name="Wang D."/>
            <person name="Zhou Q."/>
        </authorList>
    </citation>
    <scope>NUCLEOTIDE SEQUENCE [LARGE SCALE GENOMIC DNA]</scope>
    <source>
        <strain evidence="11">Israel</strain>
    </source>
</reference>
<evidence type="ECO:0000256" key="1">
    <source>
        <dbReference type="ARBA" id="ARBA00004613"/>
    </source>
</evidence>
<dbReference type="GO" id="GO:0016787">
    <property type="term" value="F:hydrolase activity"/>
    <property type="evidence" value="ECO:0007669"/>
    <property type="project" value="UniProtKB-KW"/>
</dbReference>
<evidence type="ECO:0000256" key="4">
    <source>
        <dbReference type="ARBA" id="ARBA00022722"/>
    </source>
</evidence>
<evidence type="ECO:0000256" key="6">
    <source>
        <dbReference type="ARBA" id="ARBA00022801"/>
    </source>
</evidence>
<feature type="chain" id="PRO_5044043221" description="Ribonuclease A-domain domain-containing protein" evidence="8">
    <location>
        <begin position="24"/>
        <end position="146"/>
    </location>
</feature>
<dbReference type="GO" id="GO:0004540">
    <property type="term" value="F:RNA nuclease activity"/>
    <property type="evidence" value="ECO:0007669"/>
    <property type="project" value="TreeGrafter"/>
</dbReference>
<evidence type="ECO:0000256" key="3">
    <source>
        <dbReference type="ARBA" id="ARBA00022525"/>
    </source>
</evidence>
<keyword evidence="4 8" id="KW-0540">Nuclease</keyword>
<dbReference type="SUPFAM" id="SSF54076">
    <property type="entry name" value="RNase A-like"/>
    <property type="match status" value="1"/>
</dbReference>
<evidence type="ECO:0000256" key="8">
    <source>
        <dbReference type="RuleBase" id="RU000651"/>
    </source>
</evidence>
<keyword evidence="6 8" id="KW-0378">Hydrolase</keyword>